<dbReference type="Proteomes" id="UP000886700">
    <property type="component" value="Unplaced"/>
</dbReference>
<dbReference type="InterPro" id="IPR002675">
    <property type="entry name" value="Ribosomal_eL38"/>
</dbReference>
<proteinExistence type="inferred from homology"/>
<evidence type="ECO:0000313" key="7">
    <source>
        <dbReference type="Proteomes" id="UP000886700"/>
    </source>
</evidence>
<dbReference type="Gene3D" id="3.30.720.90">
    <property type="match status" value="1"/>
</dbReference>
<evidence type="ECO:0000256" key="3">
    <source>
        <dbReference type="ARBA" id="ARBA00023274"/>
    </source>
</evidence>
<gene>
    <name evidence="8" type="primary">LOC101833401</name>
</gene>
<evidence type="ECO:0000256" key="6">
    <source>
        <dbReference type="RuleBase" id="RU003445"/>
    </source>
</evidence>
<organism evidence="7 8">
    <name type="scientific">Mesocricetus auratus</name>
    <name type="common">Golden hamster</name>
    <dbReference type="NCBI Taxonomy" id="10036"/>
    <lineage>
        <taxon>Eukaryota</taxon>
        <taxon>Metazoa</taxon>
        <taxon>Chordata</taxon>
        <taxon>Craniata</taxon>
        <taxon>Vertebrata</taxon>
        <taxon>Euteleostomi</taxon>
        <taxon>Mammalia</taxon>
        <taxon>Eutheria</taxon>
        <taxon>Euarchontoglires</taxon>
        <taxon>Glires</taxon>
        <taxon>Rodentia</taxon>
        <taxon>Myomorpha</taxon>
        <taxon>Muroidea</taxon>
        <taxon>Cricetidae</taxon>
        <taxon>Cricetinae</taxon>
        <taxon>Mesocricetus</taxon>
    </lineage>
</organism>
<name>A0ABM2WQJ3_MESAU</name>
<dbReference type="PANTHER" id="PTHR10965">
    <property type="entry name" value="60S RIBOSOMAL PROTEIN L38"/>
    <property type="match status" value="1"/>
</dbReference>
<accession>A0ABM2WQJ3</accession>
<evidence type="ECO:0000256" key="5">
    <source>
        <dbReference type="ARBA" id="ARBA00035338"/>
    </source>
</evidence>
<comment type="similarity">
    <text evidence="1 6">Belongs to the eukaryotic ribosomal protein eL38 family.</text>
</comment>
<dbReference type="PANTHER" id="PTHR10965:SF0">
    <property type="entry name" value="LARGE RIBOSOMAL SUBUNIT PROTEIN EL38"/>
    <property type="match status" value="1"/>
</dbReference>
<dbReference type="Pfam" id="PF01781">
    <property type="entry name" value="Ribosomal_L38e"/>
    <property type="match status" value="1"/>
</dbReference>
<reference evidence="8" key="1">
    <citation type="submission" date="2025-08" db="UniProtKB">
        <authorList>
            <consortium name="RefSeq"/>
        </authorList>
    </citation>
    <scope>IDENTIFICATION</scope>
    <source>
        <tissue evidence="8">Liver</tissue>
    </source>
</reference>
<dbReference type="InterPro" id="IPR038464">
    <property type="entry name" value="Ribosomal_eL38_sf"/>
</dbReference>
<protein>
    <recommendedName>
        <fullName evidence="4">Large ribosomal subunit protein eL38</fullName>
    </recommendedName>
    <alternativeName>
        <fullName evidence="5">60S ribosomal protein L38</fullName>
    </alternativeName>
</protein>
<evidence type="ECO:0000256" key="1">
    <source>
        <dbReference type="ARBA" id="ARBA00007803"/>
    </source>
</evidence>
<evidence type="ECO:0000256" key="4">
    <source>
        <dbReference type="ARBA" id="ARBA00035235"/>
    </source>
</evidence>
<keyword evidence="3 6" id="KW-0687">Ribonucleoprotein</keyword>
<keyword evidence="7" id="KW-1185">Reference proteome</keyword>
<dbReference type="GeneID" id="101833401"/>
<keyword evidence="2 6" id="KW-0689">Ribosomal protein</keyword>
<dbReference type="RefSeq" id="XP_040593032.1">
    <property type="nucleotide sequence ID" value="XM_040737098.1"/>
</dbReference>
<sequence>MTQKIEEIKDFLLTAQGKNAKSVKTKNKDNVKFKVRYSRYLYTLVITDREKTEKLKQSLPPGLAVKRLN</sequence>
<evidence type="ECO:0000256" key="2">
    <source>
        <dbReference type="ARBA" id="ARBA00022980"/>
    </source>
</evidence>
<evidence type="ECO:0000313" key="8">
    <source>
        <dbReference type="RefSeq" id="XP_040593032.1"/>
    </source>
</evidence>